<dbReference type="Pfam" id="PF17782">
    <property type="entry name" value="WHD_DprA"/>
    <property type="match status" value="1"/>
</dbReference>
<evidence type="ECO:0000313" key="4">
    <source>
        <dbReference type="EMBL" id="MSR94452.1"/>
    </source>
</evidence>
<evidence type="ECO:0000259" key="3">
    <source>
        <dbReference type="Pfam" id="PF17782"/>
    </source>
</evidence>
<gene>
    <name evidence="4" type="primary">dprA</name>
    <name evidence="4" type="ORF">FYJ34_09330</name>
</gene>
<accession>A0A6N7V5J2</accession>
<reference evidence="4 5" key="1">
    <citation type="submission" date="2019-08" db="EMBL/GenBank/DDBJ databases">
        <title>In-depth cultivation of the pig gut microbiome towards novel bacterial diversity and tailored functional studies.</title>
        <authorList>
            <person name="Wylensek D."/>
            <person name="Hitch T.C.A."/>
            <person name="Clavel T."/>
        </authorList>
    </citation>
    <scope>NUCLEOTIDE SEQUENCE [LARGE SCALE GENOMIC DNA]</scope>
    <source>
        <strain evidence="4 5">68-1-5</strain>
    </source>
</reference>
<dbReference type="SUPFAM" id="SSF102405">
    <property type="entry name" value="MCP/YpsA-like"/>
    <property type="match status" value="1"/>
</dbReference>
<dbReference type="AlphaFoldDB" id="A0A6N7V5J2"/>
<dbReference type="InterPro" id="IPR003488">
    <property type="entry name" value="DprA"/>
</dbReference>
<dbReference type="PANTHER" id="PTHR43022">
    <property type="entry name" value="PROTEIN SMF"/>
    <property type="match status" value="1"/>
</dbReference>
<dbReference type="Proteomes" id="UP000434409">
    <property type="component" value="Unassembled WGS sequence"/>
</dbReference>
<feature type="domain" description="DprA winged helix" evidence="3">
    <location>
        <begin position="276"/>
        <end position="325"/>
    </location>
</feature>
<evidence type="ECO:0000256" key="1">
    <source>
        <dbReference type="ARBA" id="ARBA00006525"/>
    </source>
</evidence>
<sequence>MLGSGREVYHLKRELLDKLNILTDREKEILWKAREALCPKKAWEKLKKEQVSFLPYHAAEFPERLRRIEDGPYGIYFKGRLPKEGQKTAAIVGARQCSRYGERFALEYGKVLGKAGVQIISGMARGIDGAAQRGAIIGEGYSCGVLGSGVDICYPRENRGLYADLAETGGLLSEYPLEERPRPEFFPRRNRLISGLSDVTIIIEAREKSGSFITADFALEQGKDVYALPGPADSTLSRGCHRLIAQGAGILLSPKDLLRELGMTEATSCDFEKTEKVLEKETDIVYSCVDLSPKSLHQLAEETKLTGKVLMERLITLELMGHIEEVSKNYYRRV</sequence>
<dbReference type="InterPro" id="IPR057666">
    <property type="entry name" value="DrpA_SLOG"/>
</dbReference>
<protein>
    <submittedName>
        <fullName evidence="4">DNA-protecting protein DprA</fullName>
    </submittedName>
</protein>
<evidence type="ECO:0000259" key="2">
    <source>
        <dbReference type="Pfam" id="PF02481"/>
    </source>
</evidence>
<dbReference type="NCBIfam" id="TIGR00732">
    <property type="entry name" value="dprA"/>
    <property type="match status" value="1"/>
</dbReference>
<organism evidence="4 5">
    <name type="scientific">Suipraeoptans intestinalis</name>
    <dbReference type="NCBI Taxonomy" id="2606628"/>
    <lineage>
        <taxon>Bacteria</taxon>
        <taxon>Bacillati</taxon>
        <taxon>Bacillota</taxon>
        <taxon>Clostridia</taxon>
        <taxon>Lachnospirales</taxon>
        <taxon>Lachnospiraceae</taxon>
        <taxon>Suipraeoptans</taxon>
    </lineage>
</organism>
<feature type="domain" description="Smf/DprA SLOG" evidence="2">
    <location>
        <begin position="54"/>
        <end position="261"/>
    </location>
</feature>
<dbReference type="InterPro" id="IPR041614">
    <property type="entry name" value="DprA_WH"/>
</dbReference>
<evidence type="ECO:0000313" key="5">
    <source>
        <dbReference type="Proteomes" id="UP000434409"/>
    </source>
</evidence>
<dbReference type="PANTHER" id="PTHR43022:SF1">
    <property type="entry name" value="PROTEIN SMF"/>
    <property type="match status" value="1"/>
</dbReference>
<dbReference type="GO" id="GO:0009294">
    <property type="term" value="P:DNA-mediated transformation"/>
    <property type="evidence" value="ECO:0007669"/>
    <property type="project" value="InterPro"/>
</dbReference>
<dbReference type="Gene3D" id="3.40.50.450">
    <property type="match status" value="1"/>
</dbReference>
<proteinExistence type="inferred from homology"/>
<comment type="caution">
    <text evidence="4">The sequence shown here is derived from an EMBL/GenBank/DDBJ whole genome shotgun (WGS) entry which is preliminary data.</text>
</comment>
<comment type="similarity">
    <text evidence="1">Belongs to the DprA/Smf family.</text>
</comment>
<dbReference type="EMBL" id="VULY01000018">
    <property type="protein sequence ID" value="MSR94452.1"/>
    <property type="molecule type" value="Genomic_DNA"/>
</dbReference>
<name>A0A6N7V5J2_9FIRM</name>
<dbReference type="Pfam" id="PF02481">
    <property type="entry name" value="DNA_processg_A"/>
    <property type="match status" value="1"/>
</dbReference>
<keyword evidence="5" id="KW-1185">Reference proteome</keyword>